<evidence type="ECO:0000256" key="1">
    <source>
        <dbReference type="SAM" id="MobiDB-lite"/>
    </source>
</evidence>
<protein>
    <submittedName>
        <fullName evidence="2">Uncharacterized protein</fullName>
    </submittedName>
</protein>
<comment type="caution">
    <text evidence="2">The sequence shown here is derived from an EMBL/GenBank/DDBJ whole genome shotgun (WGS) entry which is preliminary data.</text>
</comment>
<dbReference type="PANTHER" id="PTHR35686:SF1">
    <property type="entry name" value="KINETOCHORE PROTEIN"/>
    <property type="match status" value="1"/>
</dbReference>
<feature type="region of interest" description="Disordered" evidence="1">
    <location>
        <begin position="1"/>
        <end position="22"/>
    </location>
</feature>
<proteinExistence type="predicted"/>
<gene>
    <name evidence="2" type="ORF">HRI_001045800</name>
</gene>
<evidence type="ECO:0000313" key="2">
    <source>
        <dbReference type="EMBL" id="GMI73765.1"/>
    </source>
</evidence>
<keyword evidence="3" id="KW-1185">Reference proteome</keyword>
<name>A0A9W7HDF1_HIBTR</name>
<dbReference type="EMBL" id="BSYR01000010">
    <property type="protein sequence ID" value="GMI73765.1"/>
    <property type="molecule type" value="Genomic_DNA"/>
</dbReference>
<dbReference type="PANTHER" id="PTHR35686">
    <property type="entry name" value="KINETOCHORE PROTEIN"/>
    <property type="match status" value="1"/>
</dbReference>
<accession>A0A9W7HDF1</accession>
<dbReference type="Proteomes" id="UP001165190">
    <property type="component" value="Unassembled WGS sequence"/>
</dbReference>
<evidence type="ECO:0000313" key="3">
    <source>
        <dbReference type="Proteomes" id="UP001165190"/>
    </source>
</evidence>
<dbReference type="OrthoDB" id="1914453at2759"/>
<organism evidence="2 3">
    <name type="scientific">Hibiscus trionum</name>
    <name type="common">Flower of an hour</name>
    <dbReference type="NCBI Taxonomy" id="183268"/>
    <lineage>
        <taxon>Eukaryota</taxon>
        <taxon>Viridiplantae</taxon>
        <taxon>Streptophyta</taxon>
        <taxon>Embryophyta</taxon>
        <taxon>Tracheophyta</taxon>
        <taxon>Spermatophyta</taxon>
        <taxon>Magnoliopsida</taxon>
        <taxon>eudicotyledons</taxon>
        <taxon>Gunneridae</taxon>
        <taxon>Pentapetalae</taxon>
        <taxon>rosids</taxon>
        <taxon>malvids</taxon>
        <taxon>Malvales</taxon>
        <taxon>Malvaceae</taxon>
        <taxon>Malvoideae</taxon>
        <taxon>Hibiscus</taxon>
    </lineage>
</organism>
<reference evidence="2" key="1">
    <citation type="submission" date="2023-05" db="EMBL/GenBank/DDBJ databases">
        <title>Genome and transcriptome analyses reveal genes involved in the formation of fine ridges on petal epidermal cells in Hibiscus trionum.</title>
        <authorList>
            <person name="Koshimizu S."/>
            <person name="Masuda S."/>
            <person name="Ishii T."/>
            <person name="Shirasu K."/>
            <person name="Hoshino A."/>
            <person name="Arita M."/>
        </authorList>
    </citation>
    <scope>NUCLEOTIDE SEQUENCE</scope>
    <source>
        <strain evidence="2">Hamamatsu line</strain>
    </source>
</reference>
<sequence length="306" mass="34460">MWRRNPFQENSDSDQSISDEEEFIDVSRENCVSLSDRLEKEKQEGFQLQSRLETLKGKCDNNHSYNEEHGTLEHSIVEVHEDFSGEEENQARGKRVQATLRRSICSLGDSPIESEDLYEPFSGGTSSDDEAGCQNLELVIPEIKKHTISDKFQEALGSTSSLSAEGTSIPRLGVFSTGLFGKLHQVMQQENEIDMDFLTKLQIGATFKNEPSSITVKIVSRYLDAKLTVCYCAFVKIIEGFSQPESPKILENEGRKVTIIFYQRICANVDLEIGNLICIHPPWKEVDVTGNGEKVILSIYFSDFSV</sequence>
<dbReference type="AlphaFoldDB" id="A0A9W7HDF1"/>